<comment type="subcellular location">
    <subcellularLocation>
        <location evidence="1">Bacterial flagellum basal body</location>
    </subcellularLocation>
    <subcellularLocation>
        <location evidence="2">Cell membrane</location>
        <topology evidence="2">Peripheral membrane protein</topology>
        <orientation evidence="2">Cytoplasmic side</orientation>
    </subcellularLocation>
</comment>
<keyword evidence="14" id="KW-0969">Cilium</keyword>
<dbReference type="Pfam" id="PF01706">
    <property type="entry name" value="FliG_C"/>
    <property type="match status" value="1"/>
</dbReference>
<dbReference type="GO" id="GO:0006935">
    <property type="term" value="P:chemotaxis"/>
    <property type="evidence" value="ECO:0007669"/>
    <property type="project" value="UniProtKB-KW"/>
</dbReference>
<dbReference type="EMBL" id="SAVA01000002">
    <property type="protein sequence ID" value="RWR53905.1"/>
    <property type="molecule type" value="Genomic_DNA"/>
</dbReference>
<dbReference type="Pfam" id="PF14841">
    <property type="entry name" value="FliG_M"/>
    <property type="match status" value="1"/>
</dbReference>
<dbReference type="GO" id="GO:0009425">
    <property type="term" value="C:bacterial-type flagellum basal body"/>
    <property type="evidence" value="ECO:0007669"/>
    <property type="project" value="UniProtKB-SubCell"/>
</dbReference>
<keyword evidence="5" id="KW-1003">Cell membrane</keyword>
<evidence type="ECO:0000256" key="10">
    <source>
        <dbReference type="ARBA" id="ARBA00025598"/>
    </source>
</evidence>
<evidence type="ECO:0000256" key="3">
    <source>
        <dbReference type="ARBA" id="ARBA00010299"/>
    </source>
</evidence>
<keyword evidence="6" id="KW-0145">Chemotaxis</keyword>
<evidence type="ECO:0000256" key="6">
    <source>
        <dbReference type="ARBA" id="ARBA00022500"/>
    </source>
</evidence>
<dbReference type="InterPro" id="IPR000090">
    <property type="entry name" value="Flg_Motor_Flig"/>
</dbReference>
<feature type="domain" description="Flagellar motor switch protein FliG C-terminal" evidence="11">
    <location>
        <begin position="246"/>
        <end position="355"/>
    </location>
</feature>
<keyword evidence="14" id="KW-0966">Cell projection</keyword>
<evidence type="ECO:0000256" key="4">
    <source>
        <dbReference type="ARBA" id="ARBA00021870"/>
    </source>
</evidence>
<dbReference type="InterPro" id="IPR023087">
    <property type="entry name" value="Flg_Motor_Flig_C"/>
</dbReference>
<evidence type="ECO:0000259" key="11">
    <source>
        <dbReference type="Pfam" id="PF01706"/>
    </source>
</evidence>
<comment type="caution">
    <text evidence="14">The sequence shown here is derived from an EMBL/GenBank/DDBJ whole genome shotgun (WGS) entry which is preliminary data.</text>
</comment>
<evidence type="ECO:0000259" key="12">
    <source>
        <dbReference type="Pfam" id="PF14841"/>
    </source>
</evidence>
<evidence type="ECO:0000256" key="1">
    <source>
        <dbReference type="ARBA" id="ARBA00004117"/>
    </source>
</evidence>
<protein>
    <recommendedName>
        <fullName evidence="4">Flagellar motor switch protein FliG</fullName>
    </recommendedName>
</protein>
<name>A0A3S3LEX0_9RHOB</name>
<dbReference type="PRINTS" id="PR00954">
    <property type="entry name" value="FLGMOTORFLIG"/>
</dbReference>
<dbReference type="SUPFAM" id="SSF48029">
    <property type="entry name" value="FliG"/>
    <property type="match status" value="2"/>
</dbReference>
<dbReference type="Proteomes" id="UP000288071">
    <property type="component" value="Unassembled WGS sequence"/>
</dbReference>
<dbReference type="InterPro" id="IPR028263">
    <property type="entry name" value="FliG_N"/>
</dbReference>
<keyword evidence="15" id="KW-1185">Reference proteome</keyword>
<dbReference type="Gene3D" id="1.10.220.30">
    <property type="match status" value="3"/>
</dbReference>
<gene>
    <name evidence="14" type="ORF">EOW66_04630</name>
</gene>
<accession>A0A3S3LEX0</accession>
<evidence type="ECO:0000256" key="9">
    <source>
        <dbReference type="ARBA" id="ARBA00023143"/>
    </source>
</evidence>
<comment type="function">
    <text evidence="10">FliG is one of three proteins (FliG, FliN, FliM) that forms the rotor-mounted switch complex (C ring), located at the base of the basal body. This complex interacts with the CheY and CheZ chemotaxis proteins, in addition to contacting components of the motor that determine the direction of flagellar rotation.</text>
</comment>
<evidence type="ECO:0000256" key="2">
    <source>
        <dbReference type="ARBA" id="ARBA00004413"/>
    </source>
</evidence>
<evidence type="ECO:0000313" key="15">
    <source>
        <dbReference type="Proteomes" id="UP000288071"/>
    </source>
</evidence>
<proteinExistence type="inferred from homology"/>
<feature type="domain" description="Flagellar motor switch protein FliG middle" evidence="12">
    <location>
        <begin position="144"/>
        <end position="216"/>
    </location>
</feature>
<dbReference type="InterPro" id="IPR032779">
    <property type="entry name" value="FliG_M"/>
</dbReference>
<dbReference type="Pfam" id="PF14842">
    <property type="entry name" value="FliG_N"/>
    <property type="match status" value="1"/>
</dbReference>
<dbReference type="InterPro" id="IPR011002">
    <property type="entry name" value="FliG_a-hlx"/>
</dbReference>
<keyword evidence="8" id="KW-0472">Membrane</keyword>
<evidence type="ECO:0000256" key="7">
    <source>
        <dbReference type="ARBA" id="ARBA00022779"/>
    </source>
</evidence>
<keyword evidence="7" id="KW-0283">Flagellar rotation</keyword>
<dbReference type="GO" id="GO:0071973">
    <property type="term" value="P:bacterial-type flagellum-dependent cell motility"/>
    <property type="evidence" value="ECO:0007669"/>
    <property type="project" value="InterPro"/>
</dbReference>
<comment type="similarity">
    <text evidence="3">Belongs to the FliG family.</text>
</comment>
<dbReference type="PANTHER" id="PTHR30534">
    <property type="entry name" value="FLAGELLAR MOTOR SWITCH PROTEIN FLIG"/>
    <property type="match status" value="1"/>
</dbReference>
<reference evidence="15" key="1">
    <citation type="submission" date="2019-01" db="EMBL/GenBank/DDBJ databases">
        <title>Sinorhodobacter populi sp. nov. isolated from the symptomatic bark tissue of Populus euramericana canker.</title>
        <authorList>
            <person name="Li Y."/>
        </authorList>
    </citation>
    <scope>NUCLEOTIDE SEQUENCE [LARGE SCALE GENOMIC DNA]</scope>
    <source>
        <strain evidence="15">CGMCC 1.12963</strain>
    </source>
</reference>
<evidence type="ECO:0000259" key="13">
    <source>
        <dbReference type="Pfam" id="PF14842"/>
    </source>
</evidence>
<evidence type="ECO:0000313" key="14">
    <source>
        <dbReference type="EMBL" id="RWR53905.1"/>
    </source>
</evidence>
<sequence>MQPATEADVELARIPPGPQAGAKPVTATAVVALSRQQKAAIIVRLLSSEGMRLPLAELSEDQQTELTAQIGAMKLVDRDTLHAVVAEFCEALEAVGLTFPNGLDGALSLLDGQLSSAATSRLRRLALASTGADPWERILGLSTETLLPVMTEESVEVAAVLLSKLAVPKAAELLGRLPGERARRIAYAVSLTGNVAPETVQRIGVALAQQLDSMPARAFDTGAVERVGAILNQSAAATREDVLIGLEEEDQDFAEKVRKAIFTFTNIPQRIDARDVPRILRNVEQPQLIVALAGATGADETAAEFILANLSQRMAASLREEMATLGKLRAKDVEAAMATVVGVIREMEAAGALNLLAEDDAPDPVQS</sequence>
<feature type="domain" description="Flagellar motor switch protein FliG N-terminal" evidence="13">
    <location>
        <begin position="33"/>
        <end position="135"/>
    </location>
</feature>
<keyword evidence="14" id="KW-0282">Flagellum</keyword>
<organism evidence="14 15">
    <name type="scientific">Paenirhodobacter huangdaonensis</name>
    <dbReference type="NCBI Taxonomy" id="2501515"/>
    <lineage>
        <taxon>Bacteria</taxon>
        <taxon>Pseudomonadati</taxon>
        <taxon>Pseudomonadota</taxon>
        <taxon>Alphaproteobacteria</taxon>
        <taxon>Rhodobacterales</taxon>
        <taxon>Rhodobacter group</taxon>
        <taxon>Paenirhodobacter</taxon>
    </lineage>
</organism>
<keyword evidence="9" id="KW-0975">Bacterial flagellum</keyword>
<dbReference type="GO" id="GO:0003774">
    <property type="term" value="F:cytoskeletal motor activity"/>
    <property type="evidence" value="ECO:0007669"/>
    <property type="project" value="InterPro"/>
</dbReference>
<dbReference type="AlphaFoldDB" id="A0A3S3LEX0"/>
<dbReference type="GO" id="GO:0005886">
    <property type="term" value="C:plasma membrane"/>
    <property type="evidence" value="ECO:0007669"/>
    <property type="project" value="UniProtKB-SubCell"/>
</dbReference>
<evidence type="ECO:0000256" key="5">
    <source>
        <dbReference type="ARBA" id="ARBA00022475"/>
    </source>
</evidence>
<reference evidence="14 15" key="2">
    <citation type="submission" date="2019-01" db="EMBL/GenBank/DDBJ databases">
        <title>Sinorhodobacter populi sp. nov. isolated from the symptomatic bark tissue of Populus euramericana canker.</title>
        <authorList>
            <person name="Xu G."/>
        </authorList>
    </citation>
    <scope>NUCLEOTIDE SEQUENCE [LARGE SCALE GENOMIC DNA]</scope>
    <source>
        <strain evidence="14 15">CGMCC 1.12963</strain>
    </source>
</reference>
<dbReference type="PANTHER" id="PTHR30534:SF0">
    <property type="entry name" value="FLAGELLAR MOTOR SWITCH PROTEIN FLIG"/>
    <property type="match status" value="1"/>
</dbReference>
<evidence type="ECO:0000256" key="8">
    <source>
        <dbReference type="ARBA" id="ARBA00023136"/>
    </source>
</evidence>